<keyword evidence="1" id="KW-1133">Transmembrane helix</keyword>
<feature type="transmembrane region" description="Helical" evidence="1">
    <location>
        <begin position="70"/>
        <end position="90"/>
    </location>
</feature>
<feature type="transmembrane region" description="Helical" evidence="1">
    <location>
        <begin position="46"/>
        <end position="63"/>
    </location>
</feature>
<sequence length="416" mass="48889">MKLKLRHSKKSVFLLEAITFVIISIVYVFIIKDMYGYMGHDHDIKIAKVIIGWLFFIPMLFLGTKVKGDFFYTIWHVIFVLYFFGQVMYYQFNDGIIQPVFAHSILLLVLFACSFFKLNFRVIHFKGQMLSIVLLISIVLFVPIFIKYLPHVKLKNLLLADVYETRYYFREIQDRYFGYLSAPLSRVILPSLLIIGIVKKKFWLVGLSIFMISFIFLIGALKSIFIGMIAAVFFFKGKAYIDKLHYLLYLFFGLCFLGLLVFIITDNTFLVNSFVRRVLFTPARMDNSFYSFFGENPTFWSHNSIGEYFMDYPLEQSPNYYVGEVLLEKEGLNANVGLITEGYFSFVYIGVILHSLFIGFIFLILKQIKMNPIFFGLVFVYIYYMNTSFFTTLLLTHGLAFFVFFAYLFLNKDYER</sequence>
<reference evidence="2 3" key="1">
    <citation type="submission" date="2019-06" db="EMBL/GenBank/DDBJ databases">
        <title>A large-scale integrated study on North Sea by COGITO (Coastal Microbe Genomic &amp; Taxonomic Observatory).</title>
        <authorList>
            <person name="Teeling H."/>
        </authorList>
    </citation>
    <scope>NUCLEOTIDE SEQUENCE [LARGE SCALE GENOMIC DNA]</scope>
    <source>
        <strain evidence="2 3">MAR_2009_79</strain>
    </source>
</reference>
<keyword evidence="1" id="KW-0472">Membrane</keyword>
<proteinExistence type="predicted"/>
<comment type="caution">
    <text evidence="2">The sequence shown here is derived from an EMBL/GenBank/DDBJ whole genome shotgun (WGS) entry which is preliminary data.</text>
</comment>
<feature type="transmembrane region" description="Helical" evidence="1">
    <location>
        <begin position="247"/>
        <end position="265"/>
    </location>
</feature>
<evidence type="ECO:0000313" key="2">
    <source>
        <dbReference type="EMBL" id="TQO38903.1"/>
    </source>
</evidence>
<feature type="transmembrane region" description="Helical" evidence="1">
    <location>
        <begin position="12"/>
        <end position="31"/>
    </location>
</feature>
<feature type="transmembrane region" description="Helical" evidence="1">
    <location>
        <begin position="392"/>
        <end position="410"/>
    </location>
</feature>
<evidence type="ECO:0000313" key="3">
    <source>
        <dbReference type="Proteomes" id="UP000315363"/>
    </source>
</evidence>
<keyword evidence="3" id="KW-1185">Reference proteome</keyword>
<gene>
    <name evidence="2" type="ORF">GQ41_3569</name>
</gene>
<organism evidence="2 3">
    <name type="scientific">Arenibacter algicola</name>
    <dbReference type="NCBI Taxonomy" id="616991"/>
    <lineage>
        <taxon>Bacteria</taxon>
        <taxon>Pseudomonadati</taxon>
        <taxon>Bacteroidota</taxon>
        <taxon>Flavobacteriia</taxon>
        <taxon>Flavobacteriales</taxon>
        <taxon>Flavobacteriaceae</taxon>
        <taxon>Arenibacter</taxon>
    </lineage>
</organism>
<feature type="transmembrane region" description="Helical" evidence="1">
    <location>
        <begin position="343"/>
        <end position="365"/>
    </location>
</feature>
<dbReference type="Proteomes" id="UP000315363">
    <property type="component" value="Unassembled WGS sequence"/>
</dbReference>
<accession>A0ABY3AEQ4</accession>
<evidence type="ECO:0008006" key="4">
    <source>
        <dbReference type="Google" id="ProtNLM"/>
    </source>
</evidence>
<name>A0ABY3AEQ4_9FLAO</name>
<dbReference type="EMBL" id="VHIF01000001">
    <property type="protein sequence ID" value="TQO38903.1"/>
    <property type="molecule type" value="Genomic_DNA"/>
</dbReference>
<feature type="transmembrane region" description="Helical" evidence="1">
    <location>
        <begin position="130"/>
        <end position="149"/>
    </location>
</feature>
<evidence type="ECO:0000256" key="1">
    <source>
        <dbReference type="SAM" id="Phobius"/>
    </source>
</evidence>
<protein>
    <recommendedName>
        <fullName evidence="4">O-antigen ligase</fullName>
    </recommendedName>
</protein>
<feature type="transmembrane region" description="Helical" evidence="1">
    <location>
        <begin position="202"/>
        <end position="235"/>
    </location>
</feature>
<feature type="transmembrane region" description="Helical" evidence="1">
    <location>
        <begin position="96"/>
        <end position="118"/>
    </location>
</feature>
<keyword evidence="1" id="KW-0812">Transmembrane</keyword>